<feature type="region of interest" description="Disordered" evidence="1">
    <location>
        <begin position="524"/>
        <end position="563"/>
    </location>
</feature>
<feature type="region of interest" description="Disordered" evidence="1">
    <location>
        <begin position="367"/>
        <end position="388"/>
    </location>
</feature>
<sequence length="647" mass="69930">MRFNSAGEVDYAKIRDEIDGFEKGEPGSKGQKRLLDANFSKSTVDNERVPDLVVCAASLCIADGGPARFHRSGVCVSQTPHPANVDASQTTTRTPDKHRARHLRSFPLFSTQVFFVPRVFEGRERMLKKTTFVGFRKAYRSAMSSIPINGLASPASRSLALREAISKLALSPGETVKFLKDEPCIWSQTQDPAALVALKVLKQFYRQLDVEVAHASSKSTVADNALLRFLAQASGETPIDIIKRSKAEDEKKAGWKRLKIAERRQSEDFRPVPKTVPPLDANQFRGVSGWSDSSDTSESSDQPGLRVISARVLESDEKSSSDSIPSLSSSSSAVTPLGLSEHERFLWETQKSAKNVLKVAKKVDKAISPRTPTSNKSQTPRSASDFAVSRHNEIGTSSRLPQNAATSKAIQTDLHYESPRPKTADASVGSCFDEKSRSTSGSVTTSLARLLLEGSSETTATSGSSPFSSGLSAGEIPARSAATLTARNRYTVVTVAADGSYTNKHCGFSAFKETSRHDVLSLVPPGSPLKTSTPQQRADSRSTTFGTLPGRRPYELPPSPVIRDGPSLAVQEINLSSSNSTPDAPSVVEELTDNEVRAFQLRRHRLTTAATTDAPALSPLAQPQQNSSHSRSEGDSTLNQISPLPSH</sequence>
<feature type="compositionally biased region" description="Low complexity" evidence="1">
    <location>
        <begin position="607"/>
        <end position="621"/>
    </location>
</feature>
<feature type="compositionally biased region" description="Low complexity" evidence="1">
    <location>
        <begin position="321"/>
        <end position="332"/>
    </location>
</feature>
<accession>A0A7E4UPM5</accession>
<feature type="compositionally biased region" description="Polar residues" evidence="1">
    <location>
        <begin position="529"/>
        <end position="546"/>
    </location>
</feature>
<reference evidence="2" key="1">
    <citation type="journal article" date="2013" name="Genetics">
        <title>The draft genome and transcriptome of Panagrellus redivivus are shaped by the harsh demands of a free-living lifestyle.</title>
        <authorList>
            <person name="Srinivasan J."/>
            <person name="Dillman A.R."/>
            <person name="Macchietto M.G."/>
            <person name="Heikkinen L."/>
            <person name="Lakso M."/>
            <person name="Fracchia K.M."/>
            <person name="Antoshechkin I."/>
            <person name="Mortazavi A."/>
            <person name="Wong G."/>
            <person name="Sternberg P.W."/>
        </authorList>
    </citation>
    <scope>NUCLEOTIDE SEQUENCE [LARGE SCALE GENOMIC DNA]</scope>
    <source>
        <strain evidence="2">MT8872</strain>
    </source>
</reference>
<feature type="region of interest" description="Disordered" evidence="1">
    <location>
        <begin position="603"/>
        <end position="647"/>
    </location>
</feature>
<keyword evidence="2" id="KW-1185">Reference proteome</keyword>
<name>A0A7E4UPM5_PANRE</name>
<dbReference type="WBParaSite" id="Pan_g11281.t1">
    <property type="protein sequence ID" value="Pan_g11281.t1"/>
    <property type="gene ID" value="Pan_g11281"/>
</dbReference>
<evidence type="ECO:0000313" key="2">
    <source>
        <dbReference type="Proteomes" id="UP000492821"/>
    </source>
</evidence>
<feature type="compositionally biased region" description="Basic and acidic residues" evidence="1">
    <location>
        <begin position="414"/>
        <end position="423"/>
    </location>
</feature>
<dbReference type="Proteomes" id="UP000492821">
    <property type="component" value="Unassembled WGS sequence"/>
</dbReference>
<feature type="region of interest" description="Disordered" evidence="1">
    <location>
        <begin position="414"/>
        <end position="439"/>
    </location>
</feature>
<feature type="compositionally biased region" description="Low complexity" evidence="1">
    <location>
        <begin position="288"/>
        <end position="301"/>
    </location>
</feature>
<feature type="region of interest" description="Disordered" evidence="1">
    <location>
        <begin position="266"/>
        <end position="335"/>
    </location>
</feature>
<feature type="compositionally biased region" description="Polar residues" evidence="1">
    <location>
        <begin position="622"/>
        <end position="647"/>
    </location>
</feature>
<reference evidence="3" key="2">
    <citation type="submission" date="2020-10" db="UniProtKB">
        <authorList>
            <consortium name="WormBaseParasite"/>
        </authorList>
    </citation>
    <scope>IDENTIFICATION</scope>
</reference>
<feature type="compositionally biased region" description="Polar residues" evidence="1">
    <location>
        <begin position="370"/>
        <end position="382"/>
    </location>
</feature>
<evidence type="ECO:0000313" key="3">
    <source>
        <dbReference type="WBParaSite" id="Pan_g11281.t1"/>
    </source>
</evidence>
<dbReference type="AlphaFoldDB" id="A0A7E4UPM5"/>
<proteinExistence type="predicted"/>
<protein>
    <submittedName>
        <fullName evidence="3">Rho-GAP domain-containing protein</fullName>
    </submittedName>
</protein>
<organism evidence="2 3">
    <name type="scientific">Panagrellus redivivus</name>
    <name type="common">Microworm</name>
    <dbReference type="NCBI Taxonomy" id="6233"/>
    <lineage>
        <taxon>Eukaryota</taxon>
        <taxon>Metazoa</taxon>
        <taxon>Ecdysozoa</taxon>
        <taxon>Nematoda</taxon>
        <taxon>Chromadorea</taxon>
        <taxon>Rhabditida</taxon>
        <taxon>Tylenchina</taxon>
        <taxon>Panagrolaimomorpha</taxon>
        <taxon>Panagrolaimoidea</taxon>
        <taxon>Panagrolaimidae</taxon>
        <taxon>Panagrellus</taxon>
    </lineage>
</organism>
<evidence type="ECO:0000256" key="1">
    <source>
        <dbReference type="SAM" id="MobiDB-lite"/>
    </source>
</evidence>